<dbReference type="PANTHER" id="PTHR47506:SF1">
    <property type="entry name" value="HTH-TYPE TRANSCRIPTIONAL REGULATOR YJDC"/>
    <property type="match status" value="1"/>
</dbReference>
<keyword evidence="1" id="KW-0805">Transcription regulation</keyword>
<dbReference type="RefSeq" id="WP_289829197.1">
    <property type="nucleotide sequence ID" value="NZ_JAUEDK010000009.1"/>
</dbReference>
<dbReference type="InterPro" id="IPR011075">
    <property type="entry name" value="TetR_C"/>
</dbReference>
<feature type="DNA-binding region" description="H-T-H motif" evidence="4">
    <location>
        <begin position="47"/>
        <end position="66"/>
    </location>
</feature>
<accession>A0ABT7XLF7</accession>
<comment type="caution">
    <text evidence="6">The sequence shown here is derived from an EMBL/GenBank/DDBJ whole genome shotgun (WGS) entry which is preliminary data.</text>
</comment>
<protein>
    <submittedName>
        <fullName evidence="6">TetR/AcrR family transcriptional regulator</fullName>
    </submittedName>
</protein>
<dbReference type="InterPro" id="IPR036271">
    <property type="entry name" value="Tet_transcr_reg_TetR-rel_C_sf"/>
</dbReference>
<dbReference type="PROSITE" id="PS50977">
    <property type="entry name" value="HTH_TETR_2"/>
    <property type="match status" value="1"/>
</dbReference>
<dbReference type="InterPro" id="IPR009057">
    <property type="entry name" value="Homeodomain-like_sf"/>
</dbReference>
<dbReference type="PRINTS" id="PR00455">
    <property type="entry name" value="HTHTETR"/>
</dbReference>
<evidence type="ECO:0000313" key="6">
    <source>
        <dbReference type="EMBL" id="MDN0074622.1"/>
    </source>
</evidence>
<evidence type="ECO:0000259" key="5">
    <source>
        <dbReference type="PROSITE" id="PS50977"/>
    </source>
</evidence>
<evidence type="ECO:0000256" key="1">
    <source>
        <dbReference type="ARBA" id="ARBA00023015"/>
    </source>
</evidence>
<dbReference type="EMBL" id="JAUEDK010000009">
    <property type="protein sequence ID" value="MDN0074622.1"/>
    <property type="molecule type" value="Genomic_DNA"/>
</dbReference>
<evidence type="ECO:0000256" key="4">
    <source>
        <dbReference type="PROSITE-ProRule" id="PRU00335"/>
    </source>
</evidence>
<dbReference type="Gene3D" id="1.10.357.10">
    <property type="entry name" value="Tetracycline Repressor, domain 2"/>
    <property type="match status" value="1"/>
</dbReference>
<sequence length="212" mass="22868">MAERTSDDVNATLSHLPITMHTPHFHPDDAADAAMRIFWQKGYAATSIQDLVEGTGLSRSSLYNTFESKHGLFQHALRRYHGQTAANVALLAEDGSAVARVRALLQQIVTNELTDTSCCGCLVANTALELGGRDSIVTSLLGEHFTILETALIALMQRGQQQGEIASEKSPIALARFIVATIQGLRVLGRGYSGAEQPQRLNDVIDIALASL</sequence>
<proteinExistence type="predicted"/>
<dbReference type="Pfam" id="PF16925">
    <property type="entry name" value="TetR_C_13"/>
    <property type="match status" value="1"/>
</dbReference>
<evidence type="ECO:0000313" key="7">
    <source>
        <dbReference type="Proteomes" id="UP001168540"/>
    </source>
</evidence>
<dbReference type="InterPro" id="IPR001647">
    <property type="entry name" value="HTH_TetR"/>
</dbReference>
<dbReference type="Gene3D" id="1.10.10.60">
    <property type="entry name" value="Homeodomain-like"/>
    <property type="match status" value="1"/>
</dbReference>
<keyword evidence="2 4" id="KW-0238">DNA-binding</keyword>
<dbReference type="SUPFAM" id="SSF46689">
    <property type="entry name" value="Homeodomain-like"/>
    <property type="match status" value="1"/>
</dbReference>
<organism evidence="6 7">
    <name type="scientific">Crenobacter oryzisoli</name>
    <dbReference type="NCBI Taxonomy" id="3056844"/>
    <lineage>
        <taxon>Bacteria</taxon>
        <taxon>Pseudomonadati</taxon>
        <taxon>Pseudomonadota</taxon>
        <taxon>Betaproteobacteria</taxon>
        <taxon>Neisseriales</taxon>
        <taxon>Neisseriaceae</taxon>
        <taxon>Crenobacter</taxon>
    </lineage>
</organism>
<dbReference type="PANTHER" id="PTHR47506">
    <property type="entry name" value="TRANSCRIPTIONAL REGULATORY PROTEIN"/>
    <property type="match status" value="1"/>
</dbReference>
<dbReference type="SUPFAM" id="SSF48498">
    <property type="entry name" value="Tetracyclin repressor-like, C-terminal domain"/>
    <property type="match status" value="1"/>
</dbReference>
<name>A0ABT7XLF7_9NEIS</name>
<keyword evidence="7" id="KW-1185">Reference proteome</keyword>
<evidence type="ECO:0000256" key="2">
    <source>
        <dbReference type="ARBA" id="ARBA00023125"/>
    </source>
</evidence>
<feature type="domain" description="HTH tetR-type" evidence="5">
    <location>
        <begin position="24"/>
        <end position="84"/>
    </location>
</feature>
<keyword evidence="3" id="KW-0804">Transcription</keyword>
<dbReference type="Pfam" id="PF00440">
    <property type="entry name" value="TetR_N"/>
    <property type="match status" value="1"/>
</dbReference>
<reference evidence="6" key="1">
    <citation type="submission" date="2023-06" db="EMBL/GenBank/DDBJ databases">
        <authorList>
            <person name="Zhang S."/>
        </authorList>
    </citation>
    <scope>NUCLEOTIDE SEQUENCE</scope>
    <source>
        <strain evidence="6">SG2303</strain>
    </source>
</reference>
<dbReference type="Proteomes" id="UP001168540">
    <property type="component" value="Unassembled WGS sequence"/>
</dbReference>
<gene>
    <name evidence="6" type="ORF">QU481_06915</name>
</gene>
<evidence type="ECO:0000256" key="3">
    <source>
        <dbReference type="ARBA" id="ARBA00023163"/>
    </source>
</evidence>